<protein>
    <submittedName>
        <fullName evidence="5">Polyprenol monophosphomannose synthase</fullName>
    </submittedName>
</protein>
<evidence type="ECO:0000313" key="5">
    <source>
        <dbReference type="EMBL" id="QDA61255.1"/>
    </source>
</evidence>
<evidence type="ECO:0000256" key="3">
    <source>
        <dbReference type="ARBA" id="ARBA00022679"/>
    </source>
</evidence>
<organism evidence="5 6">
    <name type="scientific">Hymenobacter jejuensis</name>
    <dbReference type="NCBI Taxonomy" id="2502781"/>
    <lineage>
        <taxon>Bacteria</taxon>
        <taxon>Pseudomonadati</taxon>
        <taxon>Bacteroidota</taxon>
        <taxon>Cytophagia</taxon>
        <taxon>Cytophagales</taxon>
        <taxon>Hymenobacteraceae</taxon>
        <taxon>Hymenobacter</taxon>
    </lineage>
</organism>
<dbReference type="Pfam" id="PF00535">
    <property type="entry name" value="Glycos_transf_2"/>
    <property type="match status" value="1"/>
</dbReference>
<accession>A0A5B8A3P3</accession>
<dbReference type="Proteomes" id="UP000305398">
    <property type="component" value="Chromosome"/>
</dbReference>
<dbReference type="KEGG" id="hyj:FHG12_14645"/>
<sequence length="269" mass="30478">MNDGLVLIPTYNERENAELIIRKVFSLPKAFDVLIIDDGSPDGTAEIVRRLQGEFPNRLFLEERRGKLGLGTAYIHGFRWALAHGYGYVFEMDADFSHNPEDLVRLYKACADDGYDMAIGSRYIQGVNVVNWPMDRVLMSWFASAYVRMITGMPIADATAGFKCYTARVLRTIPLDRIRFVGYAFQIEMKWLAFKYGFQIKEVPIIFTDRTRGTSKMSKGIFQEALFGVIQMKVASWFRRFDRRPIAADVAPQPVAAAASGATSVQESR</sequence>
<dbReference type="InterPro" id="IPR001173">
    <property type="entry name" value="Glyco_trans_2-like"/>
</dbReference>
<dbReference type="FunFam" id="3.90.550.10:FF:000128">
    <property type="entry name" value="Glycosyl transferase family 2"/>
    <property type="match status" value="1"/>
</dbReference>
<evidence type="ECO:0000256" key="2">
    <source>
        <dbReference type="ARBA" id="ARBA00022676"/>
    </source>
</evidence>
<keyword evidence="2" id="KW-0328">Glycosyltransferase</keyword>
<evidence type="ECO:0000313" key="6">
    <source>
        <dbReference type="Proteomes" id="UP000305398"/>
    </source>
</evidence>
<dbReference type="EMBL" id="CP040896">
    <property type="protein sequence ID" value="QDA61255.1"/>
    <property type="molecule type" value="Genomic_DNA"/>
</dbReference>
<evidence type="ECO:0000256" key="1">
    <source>
        <dbReference type="ARBA" id="ARBA00006739"/>
    </source>
</evidence>
<evidence type="ECO:0000259" key="4">
    <source>
        <dbReference type="Pfam" id="PF00535"/>
    </source>
</evidence>
<dbReference type="RefSeq" id="WP_139516429.1">
    <property type="nucleotide sequence ID" value="NZ_CP040896.1"/>
</dbReference>
<reference evidence="5 6" key="1">
    <citation type="submission" date="2019-06" db="EMBL/GenBank/DDBJ databases">
        <authorList>
            <person name="Srinivasan S."/>
        </authorList>
    </citation>
    <scope>NUCLEOTIDE SEQUENCE [LARGE SCALE GENOMIC DNA]</scope>
    <source>
        <strain evidence="5 6">17J68-5</strain>
    </source>
</reference>
<keyword evidence="6" id="KW-1185">Reference proteome</keyword>
<dbReference type="CDD" id="cd06442">
    <property type="entry name" value="DPM1_like"/>
    <property type="match status" value="1"/>
</dbReference>
<dbReference type="AlphaFoldDB" id="A0A5B8A3P3"/>
<dbReference type="SUPFAM" id="SSF53448">
    <property type="entry name" value="Nucleotide-diphospho-sugar transferases"/>
    <property type="match status" value="1"/>
</dbReference>
<dbReference type="GO" id="GO:0016020">
    <property type="term" value="C:membrane"/>
    <property type="evidence" value="ECO:0007669"/>
    <property type="project" value="GOC"/>
</dbReference>
<keyword evidence="3" id="KW-0808">Transferase</keyword>
<proteinExistence type="inferred from homology"/>
<dbReference type="OrthoDB" id="9810303at2"/>
<feature type="domain" description="Glycosyltransferase 2-like" evidence="4">
    <location>
        <begin position="6"/>
        <end position="170"/>
    </location>
</feature>
<dbReference type="GO" id="GO:0004582">
    <property type="term" value="F:dolichyl-phosphate beta-D-mannosyltransferase activity"/>
    <property type="evidence" value="ECO:0007669"/>
    <property type="project" value="InterPro"/>
</dbReference>
<dbReference type="GO" id="GO:0009247">
    <property type="term" value="P:glycolipid biosynthetic process"/>
    <property type="evidence" value="ECO:0007669"/>
    <property type="project" value="TreeGrafter"/>
</dbReference>
<dbReference type="PANTHER" id="PTHR43398:SF1">
    <property type="entry name" value="DOLICHOL-PHOSPHATE MANNOSYLTRANSFERASE SUBUNIT 1"/>
    <property type="match status" value="1"/>
</dbReference>
<dbReference type="InterPro" id="IPR039528">
    <property type="entry name" value="DPM1-like"/>
</dbReference>
<dbReference type="PANTHER" id="PTHR43398">
    <property type="entry name" value="DOLICHOL-PHOSPHATE MANNOSYLTRANSFERASE SUBUNIT 1"/>
    <property type="match status" value="1"/>
</dbReference>
<gene>
    <name evidence="5" type="ORF">FHG12_14645</name>
</gene>
<dbReference type="InterPro" id="IPR029044">
    <property type="entry name" value="Nucleotide-diphossugar_trans"/>
</dbReference>
<name>A0A5B8A3P3_9BACT</name>
<comment type="similarity">
    <text evidence="1">Belongs to the glycosyltransferase 2 family.</text>
</comment>
<dbReference type="Gene3D" id="3.90.550.10">
    <property type="entry name" value="Spore Coat Polysaccharide Biosynthesis Protein SpsA, Chain A"/>
    <property type="match status" value="1"/>
</dbReference>